<dbReference type="PANTHER" id="PTHR43133">
    <property type="entry name" value="RNA POLYMERASE ECF-TYPE SIGMA FACTO"/>
    <property type="match status" value="1"/>
</dbReference>
<dbReference type="Gene3D" id="1.10.1740.10">
    <property type="match status" value="1"/>
</dbReference>
<gene>
    <name evidence="9" type="ORF">HKD39_14285</name>
</gene>
<dbReference type="SUPFAM" id="SSF88946">
    <property type="entry name" value="Sigma2 domain of RNA polymerase sigma factors"/>
    <property type="match status" value="1"/>
</dbReference>
<feature type="region of interest" description="Disordered" evidence="6">
    <location>
        <begin position="1"/>
        <end position="29"/>
    </location>
</feature>
<dbReference type="InterPro" id="IPR013324">
    <property type="entry name" value="RNA_pol_sigma_r3/r4-like"/>
</dbReference>
<evidence type="ECO:0000256" key="3">
    <source>
        <dbReference type="ARBA" id="ARBA00023082"/>
    </source>
</evidence>
<dbReference type="SUPFAM" id="SSF88659">
    <property type="entry name" value="Sigma3 and sigma4 domains of RNA polymerase sigma factors"/>
    <property type="match status" value="1"/>
</dbReference>
<dbReference type="Proteomes" id="UP000562984">
    <property type="component" value="Unassembled WGS sequence"/>
</dbReference>
<dbReference type="EMBL" id="JABEND010000008">
    <property type="protein sequence ID" value="NNG36858.1"/>
    <property type="molecule type" value="Genomic_DNA"/>
</dbReference>
<dbReference type="InterPro" id="IPR013249">
    <property type="entry name" value="RNA_pol_sigma70_r4_t2"/>
</dbReference>
<evidence type="ECO:0000256" key="5">
    <source>
        <dbReference type="ARBA" id="ARBA00023163"/>
    </source>
</evidence>
<evidence type="ECO:0000313" key="9">
    <source>
        <dbReference type="EMBL" id="NNG36858.1"/>
    </source>
</evidence>
<comment type="similarity">
    <text evidence="1">Belongs to the sigma-70 factor family. ECF subfamily.</text>
</comment>
<evidence type="ECO:0000256" key="4">
    <source>
        <dbReference type="ARBA" id="ARBA00023125"/>
    </source>
</evidence>
<dbReference type="InterPro" id="IPR007627">
    <property type="entry name" value="RNA_pol_sigma70_r2"/>
</dbReference>
<feature type="domain" description="RNA polymerase sigma-70 region 2" evidence="7">
    <location>
        <begin position="53"/>
        <end position="116"/>
    </location>
</feature>
<dbReference type="GO" id="GO:0016987">
    <property type="term" value="F:sigma factor activity"/>
    <property type="evidence" value="ECO:0007669"/>
    <property type="project" value="UniProtKB-KW"/>
</dbReference>
<evidence type="ECO:0000313" key="10">
    <source>
        <dbReference type="Proteomes" id="UP000562984"/>
    </source>
</evidence>
<keyword evidence="3" id="KW-0731">Sigma factor</keyword>
<keyword evidence="5" id="KW-0804">Transcription</keyword>
<evidence type="ECO:0000259" key="7">
    <source>
        <dbReference type="Pfam" id="PF04542"/>
    </source>
</evidence>
<keyword evidence="2" id="KW-0805">Transcription regulation</keyword>
<evidence type="ECO:0000259" key="8">
    <source>
        <dbReference type="Pfam" id="PF08281"/>
    </source>
</evidence>
<organism evidence="9 10">
    <name type="scientific">Nakamurella aerolata</name>
    <dbReference type="NCBI Taxonomy" id="1656892"/>
    <lineage>
        <taxon>Bacteria</taxon>
        <taxon>Bacillati</taxon>
        <taxon>Actinomycetota</taxon>
        <taxon>Actinomycetes</taxon>
        <taxon>Nakamurellales</taxon>
        <taxon>Nakamurellaceae</taxon>
        <taxon>Nakamurella</taxon>
    </lineage>
</organism>
<dbReference type="PANTHER" id="PTHR43133:SF50">
    <property type="entry name" value="ECF RNA POLYMERASE SIGMA FACTOR SIGM"/>
    <property type="match status" value="1"/>
</dbReference>
<dbReference type="Pfam" id="PF08281">
    <property type="entry name" value="Sigma70_r4_2"/>
    <property type="match status" value="1"/>
</dbReference>
<dbReference type="InterPro" id="IPR039425">
    <property type="entry name" value="RNA_pol_sigma-70-like"/>
</dbReference>
<evidence type="ECO:0000256" key="2">
    <source>
        <dbReference type="ARBA" id="ARBA00023015"/>
    </source>
</evidence>
<keyword evidence="4" id="KW-0238">DNA-binding</keyword>
<protein>
    <submittedName>
        <fullName evidence="9">Sigma-70 family RNA polymerase sigma factor</fullName>
    </submittedName>
</protein>
<accession>A0A849ACH9</accession>
<evidence type="ECO:0000256" key="6">
    <source>
        <dbReference type="SAM" id="MobiDB-lite"/>
    </source>
</evidence>
<comment type="caution">
    <text evidence="9">The sequence shown here is derived from an EMBL/GenBank/DDBJ whole genome shotgun (WGS) entry which is preliminary data.</text>
</comment>
<feature type="domain" description="RNA polymerase sigma factor 70 region 4 type 2" evidence="8">
    <location>
        <begin position="143"/>
        <end position="195"/>
    </location>
</feature>
<feature type="compositionally biased region" description="Pro residues" evidence="6">
    <location>
        <begin position="1"/>
        <end position="10"/>
    </location>
</feature>
<sequence>MAADDPPPAVLPAVASTGGRPADRSGSDRPTLAAAVAAPAGARSFEGFLSTELTDLTRFAGVLTGDRQLGQDVLADALLKAGKHWRRIAAVDDPRAYVRRMVVNSYLDERRRSKRRPVLLTSDTAVLDRPAGVDPAATAQVRDQLRTLLDALPRQQRAAVVLRYLFDQTDDEIAAAIGCRPATVRSHLSRALHRLRSSATPTSEASS</sequence>
<dbReference type="Pfam" id="PF04542">
    <property type="entry name" value="Sigma70_r2"/>
    <property type="match status" value="1"/>
</dbReference>
<keyword evidence="10" id="KW-1185">Reference proteome</keyword>
<dbReference type="GO" id="GO:0003677">
    <property type="term" value="F:DNA binding"/>
    <property type="evidence" value="ECO:0007669"/>
    <property type="project" value="UniProtKB-KW"/>
</dbReference>
<dbReference type="InterPro" id="IPR013325">
    <property type="entry name" value="RNA_pol_sigma_r2"/>
</dbReference>
<dbReference type="GO" id="GO:0006352">
    <property type="term" value="P:DNA-templated transcription initiation"/>
    <property type="evidence" value="ECO:0007669"/>
    <property type="project" value="InterPro"/>
</dbReference>
<dbReference type="AlphaFoldDB" id="A0A849ACH9"/>
<evidence type="ECO:0000256" key="1">
    <source>
        <dbReference type="ARBA" id="ARBA00010641"/>
    </source>
</evidence>
<reference evidence="9 10" key="1">
    <citation type="submission" date="2020-05" db="EMBL/GenBank/DDBJ databases">
        <title>Nakamurella sp. DB0629 isolated from air conditioner.</title>
        <authorList>
            <person name="Kim D.H."/>
            <person name="Kim D.-U."/>
        </authorList>
    </citation>
    <scope>NUCLEOTIDE SEQUENCE [LARGE SCALE GENOMIC DNA]</scope>
    <source>
        <strain evidence="9 10">DB0629</strain>
    </source>
</reference>
<dbReference type="Gene3D" id="1.10.10.10">
    <property type="entry name" value="Winged helix-like DNA-binding domain superfamily/Winged helix DNA-binding domain"/>
    <property type="match status" value="1"/>
</dbReference>
<dbReference type="CDD" id="cd06171">
    <property type="entry name" value="Sigma70_r4"/>
    <property type="match status" value="1"/>
</dbReference>
<dbReference type="InterPro" id="IPR036388">
    <property type="entry name" value="WH-like_DNA-bd_sf"/>
</dbReference>
<proteinExistence type="inferred from homology"/>
<name>A0A849ACH9_9ACTN</name>
<dbReference type="NCBIfam" id="TIGR02937">
    <property type="entry name" value="sigma70-ECF"/>
    <property type="match status" value="1"/>
</dbReference>
<dbReference type="InterPro" id="IPR014284">
    <property type="entry name" value="RNA_pol_sigma-70_dom"/>
</dbReference>